<dbReference type="EMBL" id="JAMQOL010000072">
    <property type="protein sequence ID" value="MCM4084163.1"/>
    <property type="molecule type" value="Genomic_DNA"/>
</dbReference>
<dbReference type="PANTHER" id="PTHR35010:SF2">
    <property type="entry name" value="BLL4672 PROTEIN"/>
    <property type="match status" value="1"/>
</dbReference>
<comment type="caution">
    <text evidence="2">The sequence shown here is derived from an EMBL/GenBank/DDBJ whole genome shotgun (WGS) entry which is preliminary data.</text>
</comment>
<keyword evidence="3" id="KW-1185">Reference proteome</keyword>
<dbReference type="InterPro" id="IPR041413">
    <property type="entry name" value="MLTR_LBD"/>
</dbReference>
<feature type="domain" description="HTH cro/C1-type" evidence="1">
    <location>
        <begin position="37"/>
        <end position="84"/>
    </location>
</feature>
<dbReference type="Gene3D" id="3.30.450.180">
    <property type="match status" value="1"/>
</dbReference>
<dbReference type="Proteomes" id="UP001523216">
    <property type="component" value="Unassembled WGS sequence"/>
</dbReference>
<proteinExistence type="predicted"/>
<dbReference type="RefSeq" id="WP_251803918.1">
    <property type="nucleotide sequence ID" value="NZ_JAMQOL010000072.1"/>
</dbReference>
<organism evidence="2 3">
    <name type="scientific">Paractinoplanes hotanensis</name>
    <dbReference type="NCBI Taxonomy" id="2906497"/>
    <lineage>
        <taxon>Bacteria</taxon>
        <taxon>Bacillati</taxon>
        <taxon>Actinomycetota</taxon>
        <taxon>Actinomycetes</taxon>
        <taxon>Micromonosporales</taxon>
        <taxon>Micromonosporaceae</taxon>
        <taxon>Paractinoplanes</taxon>
    </lineage>
</organism>
<evidence type="ECO:0000259" key="1">
    <source>
        <dbReference type="PROSITE" id="PS50943"/>
    </source>
</evidence>
<reference evidence="2 3" key="1">
    <citation type="submission" date="2022-06" db="EMBL/GenBank/DDBJ databases">
        <title>Actinoplanes abujensis sp. nov., isolated from Nigerian arid soil.</title>
        <authorList>
            <person name="Ding P."/>
        </authorList>
    </citation>
    <scope>NUCLEOTIDE SEQUENCE [LARGE SCALE GENOMIC DNA]</scope>
    <source>
        <strain evidence="3">TRM88002</strain>
    </source>
</reference>
<protein>
    <submittedName>
        <fullName evidence="2">Helix-turn-helix transcriptional regulator</fullName>
    </submittedName>
</protein>
<dbReference type="Gene3D" id="1.10.260.40">
    <property type="entry name" value="lambda repressor-like DNA-binding domains"/>
    <property type="match status" value="1"/>
</dbReference>
<dbReference type="SMART" id="SM00530">
    <property type="entry name" value="HTH_XRE"/>
    <property type="match status" value="1"/>
</dbReference>
<dbReference type="Pfam" id="PF13560">
    <property type="entry name" value="HTH_31"/>
    <property type="match status" value="1"/>
</dbReference>
<dbReference type="InterPro" id="IPR010982">
    <property type="entry name" value="Lambda_DNA-bd_dom_sf"/>
</dbReference>
<accession>A0ABT0YDN2</accession>
<evidence type="ECO:0000313" key="3">
    <source>
        <dbReference type="Proteomes" id="UP001523216"/>
    </source>
</evidence>
<sequence>MNAKPSNGLGDFLRAQRARVSPREVGLSTGGDRRVSGLRREEVAVLAGVSADYYTRLEQGRERTPSAQVVDALCTAFRLGPDARDHAFRLAKLSPTAPGTVEEVSPELLHMIDGFPHAAAYVTNPALRVLATNPAAAALIAPIRQPRGILATIFLSDVARDYYVNWDLVARTSVDALRHSAGFVPPHPEVPELVERLHHDSADFRQMWDEQNVSGLALTRLAIRHPDVGPMDLIYQAFDVRSAPGQQLTVVTAEPGSPSADAMALLATLDVARHSNA</sequence>
<dbReference type="Pfam" id="PF17765">
    <property type="entry name" value="MLTR_LBD"/>
    <property type="match status" value="1"/>
</dbReference>
<dbReference type="CDD" id="cd00093">
    <property type="entry name" value="HTH_XRE"/>
    <property type="match status" value="1"/>
</dbReference>
<dbReference type="InterPro" id="IPR001387">
    <property type="entry name" value="Cro/C1-type_HTH"/>
</dbReference>
<gene>
    <name evidence="2" type="ORF">LXN57_42165</name>
</gene>
<name>A0ABT0YDN2_9ACTN</name>
<dbReference type="PROSITE" id="PS50943">
    <property type="entry name" value="HTH_CROC1"/>
    <property type="match status" value="1"/>
</dbReference>
<dbReference type="SUPFAM" id="SSF47413">
    <property type="entry name" value="lambda repressor-like DNA-binding domains"/>
    <property type="match status" value="1"/>
</dbReference>
<dbReference type="PANTHER" id="PTHR35010">
    <property type="entry name" value="BLL4672 PROTEIN-RELATED"/>
    <property type="match status" value="1"/>
</dbReference>
<evidence type="ECO:0000313" key="2">
    <source>
        <dbReference type="EMBL" id="MCM4084163.1"/>
    </source>
</evidence>